<organism evidence="1">
    <name type="scientific">marine sediment metagenome</name>
    <dbReference type="NCBI Taxonomy" id="412755"/>
    <lineage>
        <taxon>unclassified sequences</taxon>
        <taxon>metagenomes</taxon>
        <taxon>ecological metagenomes</taxon>
    </lineage>
</organism>
<gene>
    <name evidence="1" type="ORF">LCGC14_2154250</name>
</gene>
<evidence type="ECO:0000313" key="1">
    <source>
        <dbReference type="EMBL" id="KKL65509.1"/>
    </source>
</evidence>
<reference evidence="1" key="1">
    <citation type="journal article" date="2015" name="Nature">
        <title>Complex archaea that bridge the gap between prokaryotes and eukaryotes.</title>
        <authorList>
            <person name="Spang A."/>
            <person name="Saw J.H."/>
            <person name="Jorgensen S.L."/>
            <person name="Zaremba-Niedzwiedzka K."/>
            <person name="Martijn J."/>
            <person name="Lind A.E."/>
            <person name="van Eijk R."/>
            <person name="Schleper C."/>
            <person name="Guy L."/>
            <person name="Ettema T.J."/>
        </authorList>
    </citation>
    <scope>NUCLEOTIDE SEQUENCE</scope>
</reference>
<dbReference type="EMBL" id="LAZR01027508">
    <property type="protein sequence ID" value="KKL65509.1"/>
    <property type="molecule type" value="Genomic_DNA"/>
</dbReference>
<name>A0A0F9DUU8_9ZZZZ</name>
<protein>
    <submittedName>
        <fullName evidence="1">Uncharacterized protein</fullName>
    </submittedName>
</protein>
<accession>A0A0F9DUU8</accession>
<sequence length="83" mass="9275">MVESRTTWNGYANLGKNMLTGCLVGGATPWKENGKMTKEELVKFLELFTDDIEIKIKGGGFQPVYTCDRKTGVGRVDLIPNYE</sequence>
<dbReference type="AlphaFoldDB" id="A0A0F9DUU8"/>
<proteinExistence type="predicted"/>
<comment type="caution">
    <text evidence="1">The sequence shown here is derived from an EMBL/GenBank/DDBJ whole genome shotgun (WGS) entry which is preliminary data.</text>
</comment>